<gene>
    <name evidence="1" type="ORF">MLD38_008834</name>
</gene>
<organism evidence="1 2">
    <name type="scientific">Melastoma candidum</name>
    <dbReference type="NCBI Taxonomy" id="119954"/>
    <lineage>
        <taxon>Eukaryota</taxon>
        <taxon>Viridiplantae</taxon>
        <taxon>Streptophyta</taxon>
        <taxon>Embryophyta</taxon>
        <taxon>Tracheophyta</taxon>
        <taxon>Spermatophyta</taxon>
        <taxon>Magnoliopsida</taxon>
        <taxon>eudicotyledons</taxon>
        <taxon>Gunneridae</taxon>
        <taxon>Pentapetalae</taxon>
        <taxon>rosids</taxon>
        <taxon>malvids</taxon>
        <taxon>Myrtales</taxon>
        <taxon>Melastomataceae</taxon>
        <taxon>Melastomatoideae</taxon>
        <taxon>Melastomateae</taxon>
        <taxon>Melastoma</taxon>
    </lineage>
</organism>
<protein>
    <submittedName>
        <fullName evidence="1">Uncharacterized protein</fullName>
    </submittedName>
</protein>
<evidence type="ECO:0000313" key="2">
    <source>
        <dbReference type="Proteomes" id="UP001057402"/>
    </source>
</evidence>
<evidence type="ECO:0000313" key="1">
    <source>
        <dbReference type="EMBL" id="KAI4382942.1"/>
    </source>
</evidence>
<sequence>MKTKNSVRKQGSFLTRRIAYLDREPCQRKFDTSSPSKTITSPLSAYRSPSTHVNGTVGNSNGVRVAAATPDKMVTSGHQRDLV</sequence>
<accession>A0ACB9S463</accession>
<proteinExistence type="predicted"/>
<dbReference type="Proteomes" id="UP001057402">
    <property type="component" value="Chromosome 3"/>
</dbReference>
<keyword evidence="2" id="KW-1185">Reference proteome</keyword>
<name>A0ACB9S463_9MYRT</name>
<comment type="caution">
    <text evidence="1">The sequence shown here is derived from an EMBL/GenBank/DDBJ whole genome shotgun (WGS) entry which is preliminary data.</text>
</comment>
<reference evidence="2" key="1">
    <citation type="journal article" date="2023" name="Front. Plant Sci.">
        <title>Chromosomal-level genome assembly of Melastoma candidum provides insights into trichome evolution.</title>
        <authorList>
            <person name="Zhong Y."/>
            <person name="Wu W."/>
            <person name="Sun C."/>
            <person name="Zou P."/>
            <person name="Liu Y."/>
            <person name="Dai S."/>
            <person name="Zhou R."/>
        </authorList>
    </citation>
    <scope>NUCLEOTIDE SEQUENCE [LARGE SCALE GENOMIC DNA]</scope>
</reference>
<dbReference type="EMBL" id="CM042882">
    <property type="protein sequence ID" value="KAI4382942.1"/>
    <property type="molecule type" value="Genomic_DNA"/>
</dbReference>